<reference evidence="2 3" key="1">
    <citation type="submission" date="2017-07" db="EMBL/GenBank/DDBJ databases">
        <title>Draft whole genome sequences of clinical Proprionibacteriaceae strains.</title>
        <authorList>
            <person name="Bernier A.-M."/>
            <person name="Bernard K."/>
            <person name="Domingo M.-C."/>
        </authorList>
    </citation>
    <scope>NUCLEOTIDE SEQUENCE [LARGE SCALE GENOMIC DNA]</scope>
    <source>
        <strain evidence="2 3">NML 130396</strain>
    </source>
</reference>
<evidence type="ECO:0000313" key="3">
    <source>
        <dbReference type="Proteomes" id="UP000216311"/>
    </source>
</evidence>
<evidence type="ECO:0000313" key="2">
    <source>
        <dbReference type="EMBL" id="OYO21478.1"/>
    </source>
</evidence>
<accession>A0A255H1B0</accession>
<evidence type="ECO:0000256" key="1">
    <source>
        <dbReference type="SAM" id="MobiDB-lite"/>
    </source>
</evidence>
<dbReference type="InterPro" id="IPR027417">
    <property type="entry name" value="P-loop_NTPase"/>
</dbReference>
<dbReference type="EMBL" id="NMVQ01000015">
    <property type="protein sequence ID" value="OYO21478.1"/>
    <property type="molecule type" value="Genomic_DNA"/>
</dbReference>
<feature type="region of interest" description="Disordered" evidence="1">
    <location>
        <begin position="438"/>
        <end position="464"/>
    </location>
</feature>
<sequence>MHLRSEAAVCGDPLSWFVSGLIATPSGFILGRPAVGKSSLSRRICTWMDWVGAIPMVLADLKPDYKALIERMGGSMIPVGEVTTSEDGVTTVGHINPLDLLGGHGRIAALPPQVRAWALDKLLSQQKNVLQGLLEIANQGEPLTGAEASLIPVVLHILQVGPEKQPLDRDAPTIREVLSVFETEEPHPRLMTKVLAADRAEYHAATKRLRQLLMALLEDGPFGAVFDGPTTHLDLTKPGGFDVSQIDDEDEAKQAAVQLACWSYGVASIALMTRMADLELAPRRRYLLIMDELWRLLRVSGHLVYRVDKLTRINREMGVGQLMLTHTMNDLKLSTDELTRIAWGFVERASMVFLGGLVGGEFGNLEEVFALSRQEKANLTDWAGDGGVDPATGKGTGPRGRGKFLMKLGKEPGTPFEVILTNAERAVHDTNRRWQELAYSTASSSSTMPRAKVPEDPADEEDAA</sequence>
<keyword evidence="3" id="KW-1185">Reference proteome</keyword>
<dbReference type="AlphaFoldDB" id="A0A255H1B0"/>
<dbReference type="SUPFAM" id="SSF52540">
    <property type="entry name" value="P-loop containing nucleoside triphosphate hydrolases"/>
    <property type="match status" value="1"/>
</dbReference>
<protein>
    <recommendedName>
        <fullName evidence="4">ATP/GTP-binding protein</fullName>
    </recommendedName>
</protein>
<dbReference type="Gene3D" id="3.40.50.300">
    <property type="entry name" value="P-loop containing nucleotide triphosphate hydrolases"/>
    <property type="match status" value="1"/>
</dbReference>
<dbReference type="Proteomes" id="UP000216311">
    <property type="component" value="Unassembled WGS sequence"/>
</dbReference>
<evidence type="ECO:0008006" key="4">
    <source>
        <dbReference type="Google" id="ProtNLM"/>
    </source>
</evidence>
<proteinExistence type="predicted"/>
<comment type="caution">
    <text evidence="2">The sequence shown here is derived from an EMBL/GenBank/DDBJ whole genome shotgun (WGS) entry which is preliminary data.</text>
</comment>
<organism evidence="2 3">
    <name type="scientific">Enemella dayhoffiae</name>
    <dbReference type="NCBI Taxonomy" id="2016507"/>
    <lineage>
        <taxon>Bacteria</taxon>
        <taxon>Bacillati</taxon>
        <taxon>Actinomycetota</taxon>
        <taxon>Actinomycetes</taxon>
        <taxon>Propionibacteriales</taxon>
        <taxon>Propionibacteriaceae</taxon>
        <taxon>Enemella</taxon>
    </lineage>
</organism>
<feature type="compositionally biased region" description="Polar residues" evidence="1">
    <location>
        <begin position="438"/>
        <end position="448"/>
    </location>
</feature>
<gene>
    <name evidence="2" type="ORF">CGZ93_10390</name>
</gene>
<name>A0A255H1B0_9ACTN</name>